<gene>
    <name evidence="1" type="ORF">MNBD_GAMMA26-602</name>
</gene>
<dbReference type="EMBL" id="UOFX01000010">
    <property type="protein sequence ID" value="VAX05858.1"/>
    <property type="molecule type" value="Genomic_DNA"/>
</dbReference>
<accession>A0A3B1B331</accession>
<organism evidence="1">
    <name type="scientific">hydrothermal vent metagenome</name>
    <dbReference type="NCBI Taxonomy" id="652676"/>
    <lineage>
        <taxon>unclassified sequences</taxon>
        <taxon>metagenomes</taxon>
        <taxon>ecological metagenomes</taxon>
    </lineage>
</organism>
<protein>
    <submittedName>
        <fullName evidence="1">Uncharacterized protein</fullName>
    </submittedName>
</protein>
<sequence length="36" mass="4065">MTLVTRAAKLSKMRRTTLVAKLRKFDMQPSNGLTLS</sequence>
<proteinExistence type="predicted"/>
<reference evidence="1" key="1">
    <citation type="submission" date="2018-06" db="EMBL/GenBank/DDBJ databases">
        <authorList>
            <person name="Zhirakovskaya E."/>
        </authorList>
    </citation>
    <scope>NUCLEOTIDE SEQUENCE</scope>
</reference>
<evidence type="ECO:0000313" key="1">
    <source>
        <dbReference type="EMBL" id="VAX05858.1"/>
    </source>
</evidence>
<dbReference type="AlphaFoldDB" id="A0A3B1B331"/>
<name>A0A3B1B331_9ZZZZ</name>